<feature type="transmembrane region" description="Helical" evidence="7">
    <location>
        <begin position="146"/>
        <end position="167"/>
    </location>
</feature>
<feature type="transmembrane region" description="Helical" evidence="7">
    <location>
        <begin position="54"/>
        <end position="73"/>
    </location>
</feature>
<feature type="transmembrane region" description="Helical" evidence="7">
    <location>
        <begin position="85"/>
        <end position="103"/>
    </location>
</feature>
<proteinExistence type="inferred from homology"/>
<evidence type="ECO:0000256" key="1">
    <source>
        <dbReference type="ARBA" id="ARBA00004141"/>
    </source>
</evidence>
<dbReference type="Pfam" id="PF02254">
    <property type="entry name" value="TrkA_N"/>
    <property type="match status" value="1"/>
</dbReference>
<evidence type="ECO:0000256" key="5">
    <source>
        <dbReference type="ARBA" id="ARBA00022989"/>
    </source>
</evidence>
<feature type="transmembrane region" description="Helical" evidence="7">
    <location>
        <begin position="115"/>
        <end position="134"/>
    </location>
</feature>
<evidence type="ECO:0000256" key="4">
    <source>
        <dbReference type="ARBA" id="ARBA00022692"/>
    </source>
</evidence>
<dbReference type="Gene3D" id="1.20.1530.20">
    <property type="match status" value="1"/>
</dbReference>
<keyword evidence="6 7" id="KW-0472">Membrane</keyword>
<dbReference type="AlphaFoldDB" id="A0A1F5PH04"/>
<evidence type="ECO:0000313" key="9">
    <source>
        <dbReference type="EMBL" id="OGE89207.1"/>
    </source>
</evidence>
<evidence type="ECO:0000256" key="6">
    <source>
        <dbReference type="ARBA" id="ARBA00023136"/>
    </source>
</evidence>
<dbReference type="GO" id="GO:0015297">
    <property type="term" value="F:antiporter activity"/>
    <property type="evidence" value="ECO:0007669"/>
    <property type="project" value="InterPro"/>
</dbReference>
<feature type="transmembrane region" description="Helical" evidence="7">
    <location>
        <begin position="353"/>
        <end position="372"/>
    </location>
</feature>
<reference evidence="9 10" key="1">
    <citation type="journal article" date="2016" name="Nat. Commun.">
        <title>Thousands of microbial genomes shed light on interconnected biogeochemical processes in an aquifer system.</title>
        <authorList>
            <person name="Anantharaman K."/>
            <person name="Brown C.T."/>
            <person name="Hug L.A."/>
            <person name="Sharon I."/>
            <person name="Castelle C.J."/>
            <person name="Probst A.J."/>
            <person name="Thomas B.C."/>
            <person name="Singh A."/>
            <person name="Wilkins M.J."/>
            <person name="Karaoz U."/>
            <person name="Brodie E.L."/>
            <person name="Williams K.H."/>
            <person name="Hubbard S.S."/>
            <person name="Banfield J.F."/>
        </authorList>
    </citation>
    <scope>NUCLEOTIDE SEQUENCE [LARGE SCALE GENOMIC DNA]</scope>
</reference>
<dbReference type="EMBL" id="MFEO01000026">
    <property type="protein sequence ID" value="OGE89207.1"/>
    <property type="molecule type" value="Genomic_DNA"/>
</dbReference>
<keyword evidence="3" id="KW-0813">Transport</keyword>
<sequence length="551" mass="60009">MNDGFLELTLIVALSAVLGVIARLLKQPTLLAYLAAGVLGGVFQFSQIEEQQNFQVFSDLGIMFLLFLVGMEINYSSLRAVGKNAALLGTAQIALTSAIGYLLASSLGFPPLSAFYVAIALTFSSTIIIVKLLSDKRDLGSLYGKLSIGLLLVQDIVAILVLMILSGAGRTGYFSPIDAALLVITIIALFALMLWLGRWVLPPIFDRVAKSSELLFIVSLAWVFVVAMVVSRLGFSIEIAGLLAGLALANSSEHFQIAARVRPLRDFFLIIFFFSLGASLRLADLSAAWVQISTLSLFVLIGNPLIVLVLMGLMGYKKRTSFLAGISLGQVSEFSLVLAAVGLELGHLNSQTVGVITAVGIISIILSTYLIVHSESLYQALSGILQYFELKNAREPHIPSMTAKKPIILIGFHRTGRSIAQALKPKDLLVVDFDPEVIKILESQGYSYIFGDIKDEDIIEEARLDKARLVICTSPDAEDNFALLSAIRGLKRKPFIVTRAETESDAHELYAQGANYVLLPHVSSGHYLGHLLSSDPTFRLLRQMRKREHPA</sequence>
<evidence type="ECO:0000256" key="7">
    <source>
        <dbReference type="SAM" id="Phobius"/>
    </source>
</evidence>
<dbReference type="GO" id="GO:0006813">
    <property type="term" value="P:potassium ion transport"/>
    <property type="evidence" value="ECO:0007669"/>
    <property type="project" value="InterPro"/>
</dbReference>
<feature type="domain" description="RCK N-terminal" evidence="8">
    <location>
        <begin position="404"/>
        <end position="519"/>
    </location>
</feature>
<feature type="transmembrane region" description="Helical" evidence="7">
    <location>
        <begin position="213"/>
        <end position="231"/>
    </location>
</feature>
<dbReference type="InterPro" id="IPR003148">
    <property type="entry name" value="RCK_N"/>
</dbReference>
<dbReference type="PANTHER" id="PTHR42751:SF3">
    <property type="entry name" value="SODIUM_GLUTAMATE SYMPORTER"/>
    <property type="match status" value="1"/>
</dbReference>
<evidence type="ECO:0000313" key="10">
    <source>
        <dbReference type="Proteomes" id="UP000178377"/>
    </source>
</evidence>
<dbReference type="GO" id="GO:0016020">
    <property type="term" value="C:membrane"/>
    <property type="evidence" value="ECO:0007669"/>
    <property type="project" value="UniProtKB-SubCell"/>
</dbReference>
<feature type="transmembrane region" description="Helical" evidence="7">
    <location>
        <begin position="322"/>
        <end position="341"/>
    </location>
</feature>
<comment type="similarity">
    <text evidence="2">Belongs to the monovalent cation:proton antiporter 2 (CPA2) transporter (TC 2.A.37) family.</text>
</comment>
<dbReference type="Proteomes" id="UP000178377">
    <property type="component" value="Unassembled WGS sequence"/>
</dbReference>
<gene>
    <name evidence="9" type="ORF">A2722_00545</name>
</gene>
<feature type="transmembrane region" description="Helical" evidence="7">
    <location>
        <begin position="289"/>
        <end position="310"/>
    </location>
</feature>
<evidence type="ECO:0000256" key="2">
    <source>
        <dbReference type="ARBA" id="ARBA00005551"/>
    </source>
</evidence>
<dbReference type="InterPro" id="IPR038770">
    <property type="entry name" value="Na+/solute_symporter_sf"/>
</dbReference>
<evidence type="ECO:0000259" key="8">
    <source>
        <dbReference type="PROSITE" id="PS51201"/>
    </source>
</evidence>
<dbReference type="STRING" id="1817828.A2722_00545"/>
<organism evidence="9 10">
    <name type="scientific">Candidatus Doudnabacteria bacterium RIFCSPHIGHO2_01_FULL_50_11</name>
    <dbReference type="NCBI Taxonomy" id="1817828"/>
    <lineage>
        <taxon>Bacteria</taxon>
        <taxon>Candidatus Doudnaibacteriota</taxon>
    </lineage>
</organism>
<dbReference type="InterPro" id="IPR006153">
    <property type="entry name" value="Cation/H_exchanger_TM"/>
</dbReference>
<accession>A0A1F5PH04</accession>
<comment type="subcellular location">
    <subcellularLocation>
        <location evidence="1">Membrane</location>
        <topology evidence="1">Multi-pass membrane protein</topology>
    </subcellularLocation>
</comment>
<feature type="transmembrane region" description="Helical" evidence="7">
    <location>
        <begin position="30"/>
        <end position="48"/>
    </location>
</feature>
<dbReference type="PANTHER" id="PTHR42751">
    <property type="entry name" value="SODIUM/HYDROGEN EXCHANGER FAMILY/TRKA DOMAIN PROTEIN"/>
    <property type="match status" value="1"/>
</dbReference>
<comment type="caution">
    <text evidence="9">The sequence shown here is derived from an EMBL/GenBank/DDBJ whole genome shotgun (WGS) entry which is preliminary data.</text>
</comment>
<feature type="transmembrane region" description="Helical" evidence="7">
    <location>
        <begin position="6"/>
        <end position="25"/>
    </location>
</feature>
<dbReference type="GO" id="GO:1902600">
    <property type="term" value="P:proton transmembrane transport"/>
    <property type="evidence" value="ECO:0007669"/>
    <property type="project" value="InterPro"/>
</dbReference>
<name>A0A1F5PH04_9BACT</name>
<dbReference type="PROSITE" id="PS51201">
    <property type="entry name" value="RCK_N"/>
    <property type="match status" value="1"/>
</dbReference>
<dbReference type="InterPro" id="IPR036291">
    <property type="entry name" value="NAD(P)-bd_dom_sf"/>
</dbReference>
<keyword evidence="5 7" id="KW-1133">Transmembrane helix</keyword>
<protein>
    <recommendedName>
        <fullName evidence="8">RCK N-terminal domain-containing protein</fullName>
    </recommendedName>
</protein>
<feature type="transmembrane region" description="Helical" evidence="7">
    <location>
        <begin position="179"/>
        <end position="201"/>
    </location>
</feature>
<dbReference type="Pfam" id="PF00999">
    <property type="entry name" value="Na_H_Exchanger"/>
    <property type="match status" value="1"/>
</dbReference>
<dbReference type="Gene3D" id="3.40.50.720">
    <property type="entry name" value="NAD(P)-binding Rossmann-like Domain"/>
    <property type="match status" value="1"/>
</dbReference>
<evidence type="ECO:0000256" key="3">
    <source>
        <dbReference type="ARBA" id="ARBA00022448"/>
    </source>
</evidence>
<dbReference type="SUPFAM" id="SSF51735">
    <property type="entry name" value="NAD(P)-binding Rossmann-fold domains"/>
    <property type="match status" value="1"/>
</dbReference>
<keyword evidence="4 7" id="KW-0812">Transmembrane</keyword>